<dbReference type="GO" id="GO:0000725">
    <property type="term" value="P:recombinational repair"/>
    <property type="evidence" value="ECO:0007669"/>
    <property type="project" value="TreeGrafter"/>
</dbReference>
<dbReference type="InterPro" id="IPR014016">
    <property type="entry name" value="UvrD-like_ATP-bd"/>
</dbReference>
<dbReference type="Gene3D" id="1.10.10.160">
    <property type="match status" value="1"/>
</dbReference>
<keyword evidence="5 12" id="KW-0067">ATP-binding</keyword>
<dbReference type="AlphaFoldDB" id="A0A9D2KMP2"/>
<evidence type="ECO:0000313" key="15">
    <source>
        <dbReference type="EMBL" id="HJA09092.1"/>
    </source>
</evidence>
<evidence type="ECO:0000256" key="12">
    <source>
        <dbReference type="PROSITE-ProRule" id="PRU00560"/>
    </source>
</evidence>
<feature type="binding site" evidence="12">
    <location>
        <begin position="23"/>
        <end position="30"/>
    </location>
    <ligand>
        <name>ATP</name>
        <dbReference type="ChEBI" id="CHEBI:30616"/>
    </ligand>
</feature>
<evidence type="ECO:0000256" key="10">
    <source>
        <dbReference type="ARBA" id="ARBA00034923"/>
    </source>
</evidence>
<feature type="domain" description="UvrD-like helicase C-terminal" evidence="14">
    <location>
        <begin position="274"/>
        <end position="516"/>
    </location>
</feature>
<evidence type="ECO:0000259" key="13">
    <source>
        <dbReference type="PROSITE" id="PS51198"/>
    </source>
</evidence>
<dbReference type="PROSITE" id="PS51217">
    <property type="entry name" value="UVRD_HELICASE_CTER"/>
    <property type="match status" value="1"/>
</dbReference>
<dbReference type="GO" id="GO:0003677">
    <property type="term" value="F:DNA binding"/>
    <property type="evidence" value="ECO:0007669"/>
    <property type="project" value="UniProtKB-KW"/>
</dbReference>
<protein>
    <recommendedName>
        <fullName evidence="9">DNA 3'-5' helicase</fullName>
        <ecNumber evidence="9">5.6.2.4</ecNumber>
    </recommendedName>
    <alternativeName>
        <fullName evidence="10">DNA 3'-5' helicase II</fullName>
    </alternativeName>
</protein>
<dbReference type="InterPro" id="IPR000212">
    <property type="entry name" value="DNA_helicase_UvrD/REP"/>
</dbReference>
<dbReference type="PANTHER" id="PTHR11070:SF2">
    <property type="entry name" value="ATP-DEPENDENT DNA HELICASE SRS2"/>
    <property type="match status" value="1"/>
</dbReference>
<dbReference type="SUPFAM" id="SSF52540">
    <property type="entry name" value="P-loop containing nucleoside triphosphate hydrolases"/>
    <property type="match status" value="1"/>
</dbReference>
<evidence type="ECO:0000256" key="6">
    <source>
        <dbReference type="ARBA" id="ARBA00023125"/>
    </source>
</evidence>
<dbReference type="GO" id="GO:0016787">
    <property type="term" value="F:hydrolase activity"/>
    <property type="evidence" value="ECO:0007669"/>
    <property type="project" value="UniProtKB-UniRule"/>
</dbReference>
<keyword evidence="6" id="KW-0238">DNA-binding</keyword>
<proteinExistence type="inferred from homology"/>
<reference evidence="15" key="2">
    <citation type="submission" date="2021-04" db="EMBL/GenBank/DDBJ databases">
        <authorList>
            <person name="Gilroy R."/>
        </authorList>
    </citation>
    <scope>NUCLEOTIDE SEQUENCE</scope>
    <source>
        <strain evidence="15">CHK186-16707</strain>
    </source>
</reference>
<keyword evidence="7" id="KW-0413">Isomerase</keyword>
<name>A0A9D2KMP2_9BACT</name>
<evidence type="ECO:0000256" key="7">
    <source>
        <dbReference type="ARBA" id="ARBA00023235"/>
    </source>
</evidence>
<dbReference type="PROSITE" id="PS51198">
    <property type="entry name" value="UVRD_HELICASE_ATP_BIND"/>
    <property type="match status" value="1"/>
</dbReference>
<keyword evidence="3 12" id="KW-0378">Hydrolase</keyword>
<dbReference type="Gene3D" id="3.40.50.300">
    <property type="entry name" value="P-loop containing nucleotide triphosphate hydrolases"/>
    <property type="match status" value="2"/>
</dbReference>
<comment type="catalytic activity">
    <reaction evidence="8">
        <text>Couples ATP hydrolysis with the unwinding of duplex DNA by translocating in the 3'-5' direction.</text>
        <dbReference type="EC" id="5.6.2.4"/>
    </reaction>
</comment>
<evidence type="ECO:0000256" key="4">
    <source>
        <dbReference type="ARBA" id="ARBA00022806"/>
    </source>
</evidence>
<sequence length="593" mass="65819">MNELNAEQQAAVLADEKRVLVLAGAGSGKTRTLVERVAYLMENGASGYEIVCTTFTRAAAGEMRARLEARIGREARKVTVSTFHGLGLGLLKRYGHHIGLRYGNLTVYTPLEMEALLQHCGEMLGLYVKGKWKHGKKPLDAMFAAMEREGRKPKPEHVYAPLLRAFESACLQNNALPYYGLIRGLVELAEAGKVREYTNWKYLLVDEVQDLDPMQWRALNAILEHTEGSELYAVGDISQSIYGFRGAVPEHLQSLISAGELTVYELRSNYRSAPAIVKAANNLIRHNTSHRVLEMQAIRPAQKDAPRALVLARGADSAGLAELLAVCEWEFPPVVLCRNNRMLDKISEELSARNVPHKRIGKRTSALHSPLFVKANAALKCIVNPFDETAFLLTHKGLGVEADFFARLRLTAADTDCSCFQIFRDEMSEEVRQFLPSADSPVTEARTWLKHHYRHDPADGDAAPFAEWLDTYVAGHPADTIADYLDWLALVDVQDEMLAGEEYPGILLMTCHASKGLEFPCVIIAGCNEGVLPGKQTVTAEKKGDTAAIEDERRLMYVAATRARDTLILAVRPEKEDGGEVPSRFLAEMQLHI</sequence>
<reference evidence="15" key="1">
    <citation type="journal article" date="2021" name="PeerJ">
        <title>Extensive microbial diversity within the chicken gut microbiome revealed by metagenomics and culture.</title>
        <authorList>
            <person name="Gilroy R."/>
            <person name="Ravi A."/>
            <person name="Getino M."/>
            <person name="Pursley I."/>
            <person name="Horton D.L."/>
            <person name="Alikhan N.F."/>
            <person name="Baker D."/>
            <person name="Gharbi K."/>
            <person name="Hall N."/>
            <person name="Watson M."/>
            <person name="Adriaenssens E.M."/>
            <person name="Foster-Nyarko E."/>
            <person name="Jarju S."/>
            <person name="Secka A."/>
            <person name="Antonio M."/>
            <person name="Oren A."/>
            <person name="Chaudhuri R.R."/>
            <person name="La Ragione R."/>
            <person name="Hildebrand F."/>
            <person name="Pallen M.J."/>
        </authorList>
    </citation>
    <scope>NUCLEOTIDE SEQUENCE</scope>
    <source>
        <strain evidence="15">CHK186-16707</strain>
    </source>
</reference>
<evidence type="ECO:0000256" key="5">
    <source>
        <dbReference type="ARBA" id="ARBA00022840"/>
    </source>
</evidence>
<comment type="similarity">
    <text evidence="1">Belongs to the helicase family. UvrD subfamily.</text>
</comment>
<keyword evidence="2 12" id="KW-0547">Nucleotide-binding</keyword>
<evidence type="ECO:0000256" key="3">
    <source>
        <dbReference type="ARBA" id="ARBA00022801"/>
    </source>
</evidence>
<dbReference type="Proteomes" id="UP000824225">
    <property type="component" value="Unassembled WGS sequence"/>
</dbReference>
<gene>
    <name evidence="15" type="ORF">H9962_07895</name>
</gene>
<dbReference type="CDD" id="cd17932">
    <property type="entry name" value="DEXQc_UvrD"/>
    <property type="match status" value="1"/>
</dbReference>
<dbReference type="EMBL" id="DXAN01000025">
    <property type="protein sequence ID" value="HJA09092.1"/>
    <property type="molecule type" value="Genomic_DNA"/>
</dbReference>
<dbReference type="InterPro" id="IPR013986">
    <property type="entry name" value="DExx_box_DNA_helicase_dom_sf"/>
</dbReference>
<evidence type="ECO:0000256" key="2">
    <source>
        <dbReference type="ARBA" id="ARBA00022741"/>
    </source>
</evidence>
<evidence type="ECO:0000256" key="1">
    <source>
        <dbReference type="ARBA" id="ARBA00009922"/>
    </source>
</evidence>
<comment type="catalytic activity">
    <reaction evidence="11">
        <text>ATP + H2O = ADP + phosphate + H(+)</text>
        <dbReference type="Rhea" id="RHEA:13065"/>
        <dbReference type="ChEBI" id="CHEBI:15377"/>
        <dbReference type="ChEBI" id="CHEBI:15378"/>
        <dbReference type="ChEBI" id="CHEBI:30616"/>
        <dbReference type="ChEBI" id="CHEBI:43474"/>
        <dbReference type="ChEBI" id="CHEBI:456216"/>
        <dbReference type="EC" id="5.6.2.4"/>
    </reaction>
</comment>
<dbReference type="Pfam" id="PF13361">
    <property type="entry name" value="UvrD_C"/>
    <property type="match status" value="2"/>
</dbReference>
<evidence type="ECO:0000256" key="11">
    <source>
        <dbReference type="ARBA" id="ARBA00048988"/>
    </source>
</evidence>
<dbReference type="InterPro" id="IPR014017">
    <property type="entry name" value="DNA_helicase_UvrD-like_C"/>
</dbReference>
<dbReference type="GO" id="GO:0043138">
    <property type="term" value="F:3'-5' DNA helicase activity"/>
    <property type="evidence" value="ECO:0007669"/>
    <property type="project" value="UniProtKB-EC"/>
</dbReference>
<dbReference type="Gene3D" id="1.10.486.10">
    <property type="entry name" value="PCRA, domain 4"/>
    <property type="match status" value="1"/>
</dbReference>
<dbReference type="EC" id="5.6.2.4" evidence="9"/>
<keyword evidence="4 12" id="KW-0347">Helicase</keyword>
<evidence type="ECO:0000313" key="16">
    <source>
        <dbReference type="Proteomes" id="UP000824225"/>
    </source>
</evidence>
<organism evidence="15 16">
    <name type="scientific">Candidatus Mailhella merdigallinarum</name>
    <dbReference type="NCBI Taxonomy" id="2838658"/>
    <lineage>
        <taxon>Bacteria</taxon>
        <taxon>Pseudomonadati</taxon>
        <taxon>Thermodesulfobacteriota</taxon>
        <taxon>Desulfovibrionia</taxon>
        <taxon>Desulfovibrionales</taxon>
        <taxon>Desulfovibrionaceae</taxon>
        <taxon>Mailhella</taxon>
    </lineage>
</organism>
<accession>A0A9D2KMP2</accession>
<evidence type="ECO:0000256" key="9">
    <source>
        <dbReference type="ARBA" id="ARBA00034808"/>
    </source>
</evidence>
<comment type="caution">
    <text evidence="15">The sequence shown here is derived from an EMBL/GenBank/DDBJ whole genome shotgun (WGS) entry which is preliminary data.</text>
</comment>
<feature type="domain" description="UvrD-like helicase ATP-binding" evidence="13">
    <location>
        <begin position="2"/>
        <end position="273"/>
    </location>
</feature>
<evidence type="ECO:0000256" key="8">
    <source>
        <dbReference type="ARBA" id="ARBA00034617"/>
    </source>
</evidence>
<dbReference type="GO" id="GO:0005524">
    <property type="term" value="F:ATP binding"/>
    <property type="evidence" value="ECO:0007669"/>
    <property type="project" value="UniProtKB-UniRule"/>
</dbReference>
<dbReference type="Pfam" id="PF00580">
    <property type="entry name" value="UvrD-helicase"/>
    <property type="match status" value="1"/>
</dbReference>
<dbReference type="InterPro" id="IPR027417">
    <property type="entry name" value="P-loop_NTPase"/>
</dbReference>
<dbReference type="PANTHER" id="PTHR11070">
    <property type="entry name" value="UVRD / RECB / PCRA DNA HELICASE FAMILY MEMBER"/>
    <property type="match status" value="1"/>
</dbReference>
<evidence type="ECO:0000259" key="14">
    <source>
        <dbReference type="PROSITE" id="PS51217"/>
    </source>
</evidence>